<reference evidence="4" key="1">
    <citation type="submission" date="2012-12" db="EMBL/GenBank/DDBJ databases">
        <authorList>
            <person name="Hellsten U."/>
            <person name="Grimwood J."/>
            <person name="Chapman J.A."/>
            <person name="Shapiro H."/>
            <person name="Aerts A."/>
            <person name="Otillar R.P."/>
            <person name="Terry A.Y."/>
            <person name="Boore J.L."/>
            <person name="Simakov O."/>
            <person name="Marletaz F."/>
            <person name="Cho S.-J."/>
            <person name="Edsinger-Gonzales E."/>
            <person name="Havlak P."/>
            <person name="Kuo D.-H."/>
            <person name="Larsson T."/>
            <person name="Lv J."/>
            <person name="Arendt D."/>
            <person name="Savage R."/>
            <person name="Osoegawa K."/>
            <person name="de Jong P."/>
            <person name="Lindberg D.R."/>
            <person name="Seaver E.C."/>
            <person name="Weisblat D.A."/>
            <person name="Putnam N.H."/>
            <person name="Grigoriev I.V."/>
            <person name="Rokhsar D.S."/>
        </authorList>
    </citation>
    <scope>NUCLEOTIDE SEQUENCE</scope>
</reference>
<keyword evidence="4" id="KW-1185">Reference proteome</keyword>
<dbReference type="KEGG" id="hro:HELRODRAFT_169497"/>
<accession>T1F206</accession>
<reference evidence="2 4" key="2">
    <citation type="journal article" date="2013" name="Nature">
        <title>Insights into bilaterian evolution from three spiralian genomes.</title>
        <authorList>
            <person name="Simakov O."/>
            <person name="Marletaz F."/>
            <person name="Cho S.J."/>
            <person name="Edsinger-Gonzales E."/>
            <person name="Havlak P."/>
            <person name="Hellsten U."/>
            <person name="Kuo D.H."/>
            <person name="Larsson T."/>
            <person name="Lv J."/>
            <person name="Arendt D."/>
            <person name="Savage R."/>
            <person name="Osoegawa K."/>
            <person name="de Jong P."/>
            <person name="Grimwood J."/>
            <person name="Chapman J.A."/>
            <person name="Shapiro H."/>
            <person name="Aerts A."/>
            <person name="Otillar R.P."/>
            <person name="Terry A.Y."/>
            <person name="Boore J.L."/>
            <person name="Grigoriev I.V."/>
            <person name="Lindberg D.R."/>
            <person name="Seaver E.C."/>
            <person name="Weisblat D.A."/>
            <person name="Putnam N.H."/>
            <person name="Rokhsar D.S."/>
        </authorList>
    </citation>
    <scope>NUCLEOTIDE SEQUENCE</scope>
</reference>
<dbReference type="EMBL" id="KB096080">
    <property type="protein sequence ID" value="ESO08618.1"/>
    <property type="molecule type" value="Genomic_DNA"/>
</dbReference>
<dbReference type="CTD" id="20202856"/>
<dbReference type="GeneID" id="20202856"/>
<dbReference type="InParanoid" id="T1F206"/>
<protein>
    <submittedName>
        <fullName evidence="2 3">Uncharacterized protein</fullName>
    </submittedName>
</protein>
<dbReference type="EMBL" id="AMQM01003295">
    <property type="status" value="NOT_ANNOTATED_CDS"/>
    <property type="molecule type" value="Genomic_DNA"/>
</dbReference>
<sequence>MLNNSNLKISEMNFNYSLKEPPYYYDPDDDNVETSNVFNQNSNKLYYNHDRNMNHNTSLMYTLASSSQSNSSLFSYPYFVEEDVAHKDSISTLNSNKSINFEFEQIGMPEPWHNREVKNNYNRRSTTPFSRNSQEIMKVDKENDNLNKLVSKVKSKKGFFSNKTMKKIGYKLSSVSPNKGQHKSVFSFPKKIVHKPNNKQNVKANTNCHKINPPSIKSSCNRGVPQKNILKPRNKVNDGNEQYVSSIQCSNKYNNHDAVNYSNHCIKSNNYIFPNKGSATKNVPKKNAEPLKAMSQVHDETLSDHDLTKSTSFTIAKVTLRENDKGVFVPFSWLEKVNADEIKLQIIRKELTKIPRLVQPSTTFYRARHSTLICKVARPRRPKVNMNFSILRSTIKKP</sequence>
<dbReference type="EnsemblMetazoa" id="HelroT169497">
    <property type="protein sequence ID" value="HelroP169497"/>
    <property type="gene ID" value="HelroG169497"/>
</dbReference>
<dbReference type="HOGENOM" id="CLU_693138_0_0_1"/>
<evidence type="ECO:0000313" key="2">
    <source>
        <dbReference type="EMBL" id="ESO08618.1"/>
    </source>
</evidence>
<evidence type="ECO:0000256" key="1">
    <source>
        <dbReference type="SAM" id="MobiDB-lite"/>
    </source>
</evidence>
<feature type="compositionally biased region" description="Polar residues" evidence="1">
    <location>
        <begin position="212"/>
        <end position="221"/>
    </location>
</feature>
<reference evidence="3" key="3">
    <citation type="submission" date="2015-06" db="UniProtKB">
        <authorList>
            <consortium name="EnsemblMetazoa"/>
        </authorList>
    </citation>
    <scope>IDENTIFICATION</scope>
</reference>
<proteinExistence type="predicted"/>
<dbReference type="RefSeq" id="XP_009013548.1">
    <property type="nucleotide sequence ID" value="XM_009015300.1"/>
</dbReference>
<dbReference type="Proteomes" id="UP000015101">
    <property type="component" value="Unassembled WGS sequence"/>
</dbReference>
<dbReference type="AlphaFoldDB" id="T1F206"/>
<evidence type="ECO:0000313" key="3">
    <source>
        <dbReference type="EnsemblMetazoa" id="HelroP169497"/>
    </source>
</evidence>
<organism evidence="3 4">
    <name type="scientific">Helobdella robusta</name>
    <name type="common">Californian leech</name>
    <dbReference type="NCBI Taxonomy" id="6412"/>
    <lineage>
        <taxon>Eukaryota</taxon>
        <taxon>Metazoa</taxon>
        <taxon>Spiralia</taxon>
        <taxon>Lophotrochozoa</taxon>
        <taxon>Annelida</taxon>
        <taxon>Clitellata</taxon>
        <taxon>Hirudinea</taxon>
        <taxon>Rhynchobdellida</taxon>
        <taxon>Glossiphoniidae</taxon>
        <taxon>Helobdella</taxon>
    </lineage>
</organism>
<name>T1F206_HELRO</name>
<gene>
    <name evidence="3" type="primary">20202856</name>
    <name evidence="2" type="ORF">HELRODRAFT_169497</name>
</gene>
<evidence type="ECO:0000313" key="4">
    <source>
        <dbReference type="Proteomes" id="UP000015101"/>
    </source>
</evidence>
<feature type="region of interest" description="Disordered" evidence="1">
    <location>
        <begin position="212"/>
        <end position="237"/>
    </location>
</feature>